<comment type="caution">
    <text evidence="2">The sequence shown here is derived from an EMBL/GenBank/DDBJ whole genome shotgun (WGS) entry which is preliminary data.</text>
</comment>
<gene>
    <name evidence="2" type="ORF">ENV38_05635</name>
</gene>
<protein>
    <submittedName>
        <fullName evidence="2">T9SS type A sorting domain-containing protein</fullName>
    </submittedName>
</protein>
<accession>A0A7V3KP90</accession>
<dbReference type="Pfam" id="PF18962">
    <property type="entry name" value="Por_Secre_tail"/>
    <property type="match status" value="1"/>
</dbReference>
<evidence type="ECO:0000259" key="1">
    <source>
        <dbReference type="Pfam" id="PF18962"/>
    </source>
</evidence>
<sequence>MVTAWAYASDPTNWRGRAVVNDHNATGEFGSRVDLNYSRGGTTVTYREYGSGNVWFDYWFNTGVAENNNSLKNSIFSKSRLVSIEFTLSSEKTLELNVFNASGRKVTSLEKHFQSGLNTVEIELPSKGIYFINIDNKTIKIVVAD</sequence>
<dbReference type="AlphaFoldDB" id="A0A7V3KP90"/>
<dbReference type="InterPro" id="IPR026444">
    <property type="entry name" value="Secre_tail"/>
</dbReference>
<dbReference type="NCBIfam" id="TIGR04183">
    <property type="entry name" value="Por_Secre_tail"/>
    <property type="match status" value="1"/>
</dbReference>
<feature type="domain" description="Secretion system C-terminal sorting" evidence="1">
    <location>
        <begin position="82"/>
        <end position="140"/>
    </location>
</feature>
<name>A0A7V3KP90_UNCW3</name>
<evidence type="ECO:0000313" key="2">
    <source>
        <dbReference type="EMBL" id="HGB36367.1"/>
    </source>
</evidence>
<dbReference type="EMBL" id="DTGD01000212">
    <property type="protein sequence ID" value="HGB36367.1"/>
    <property type="molecule type" value="Genomic_DNA"/>
</dbReference>
<proteinExistence type="predicted"/>
<reference evidence="2" key="1">
    <citation type="journal article" date="2020" name="mSystems">
        <title>Genome- and Community-Level Interaction Insights into Carbon Utilization and Element Cycling Functions of Hydrothermarchaeota in Hydrothermal Sediment.</title>
        <authorList>
            <person name="Zhou Z."/>
            <person name="Liu Y."/>
            <person name="Xu W."/>
            <person name="Pan J."/>
            <person name="Luo Z.H."/>
            <person name="Li M."/>
        </authorList>
    </citation>
    <scope>NUCLEOTIDE SEQUENCE [LARGE SCALE GENOMIC DNA]</scope>
    <source>
        <strain evidence="2">SpSt-754</strain>
    </source>
</reference>
<organism evidence="2">
    <name type="scientific">candidate division WOR-3 bacterium</name>
    <dbReference type="NCBI Taxonomy" id="2052148"/>
    <lineage>
        <taxon>Bacteria</taxon>
        <taxon>Bacteria division WOR-3</taxon>
    </lineage>
</organism>